<dbReference type="PANTHER" id="PTHR27007">
    <property type="match status" value="1"/>
</dbReference>
<dbReference type="Pfam" id="PF00069">
    <property type="entry name" value="Pkinase"/>
    <property type="match status" value="1"/>
</dbReference>
<evidence type="ECO:0000259" key="19">
    <source>
        <dbReference type="PROSITE" id="PS50011"/>
    </source>
</evidence>
<keyword evidence="12 18" id="KW-1133">Transmembrane helix</keyword>
<keyword evidence="9 16" id="KW-0547">Nucleotide-binding</keyword>
<evidence type="ECO:0000256" key="14">
    <source>
        <dbReference type="ARBA" id="ARBA00023170"/>
    </source>
</evidence>
<dbReference type="InterPro" id="IPR017441">
    <property type="entry name" value="Protein_kinase_ATP_BS"/>
</dbReference>
<dbReference type="InterPro" id="IPR000719">
    <property type="entry name" value="Prot_kinase_dom"/>
</dbReference>
<feature type="domain" description="Protein kinase" evidence="19">
    <location>
        <begin position="66"/>
        <end position="340"/>
    </location>
</feature>
<dbReference type="GO" id="GO:0005886">
    <property type="term" value="C:plasma membrane"/>
    <property type="evidence" value="ECO:0007669"/>
    <property type="project" value="UniProtKB-SubCell"/>
</dbReference>
<dbReference type="PROSITE" id="PS50011">
    <property type="entry name" value="PROTEIN_KINASE_DOM"/>
    <property type="match status" value="1"/>
</dbReference>
<dbReference type="InterPro" id="IPR008271">
    <property type="entry name" value="Ser/Thr_kinase_AS"/>
</dbReference>
<dbReference type="SUPFAM" id="SSF56112">
    <property type="entry name" value="Protein kinase-like (PK-like)"/>
    <property type="match status" value="1"/>
</dbReference>
<protein>
    <recommendedName>
        <fullName evidence="19">Protein kinase domain-containing protein</fullName>
    </recommendedName>
</protein>
<keyword evidence="11 16" id="KW-0067">ATP-binding</keyword>
<keyword evidence="8" id="KW-0430">Lectin</keyword>
<evidence type="ECO:0000256" key="13">
    <source>
        <dbReference type="ARBA" id="ARBA00023136"/>
    </source>
</evidence>
<evidence type="ECO:0000313" key="21">
    <source>
        <dbReference type="Proteomes" id="UP001054252"/>
    </source>
</evidence>
<keyword evidence="14" id="KW-0675">Receptor</keyword>
<comment type="caution">
    <text evidence="20">The sequence shown here is derived from an EMBL/GenBank/DDBJ whole genome shotgun (WGS) entry which is preliminary data.</text>
</comment>
<organism evidence="20 21">
    <name type="scientific">Rubroshorea leprosula</name>
    <dbReference type="NCBI Taxonomy" id="152421"/>
    <lineage>
        <taxon>Eukaryota</taxon>
        <taxon>Viridiplantae</taxon>
        <taxon>Streptophyta</taxon>
        <taxon>Embryophyta</taxon>
        <taxon>Tracheophyta</taxon>
        <taxon>Spermatophyta</taxon>
        <taxon>Magnoliopsida</taxon>
        <taxon>eudicotyledons</taxon>
        <taxon>Gunneridae</taxon>
        <taxon>Pentapetalae</taxon>
        <taxon>rosids</taxon>
        <taxon>malvids</taxon>
        <taxon>Malvales</taxon>
        <taxon>Dipterocarpaceae</taxon>
        <taxon>Rubroshorea</taxon>
    </lineage>
</organism>
<feature type="binding site" evidence="16">
    <location>
        <position position="95"/>
    </location>
    <ligand>
        <name>ATP</name>
        <dbReference type="ChEBI" id="CHEBI:30616"/>
    </ligand>
</feature>
<reference evidence="20 21" key="1">
    <citation type="journal article" date="2021" name="Commun. Biol.">
        <title>The genome of Shorea leprosula (Dipterocarpaceae) highlights the ecological relevance of drought in aseasonal tropical rainforests.</title>
        <authorList>
            <person name="Ng K.K.S."/>
            <person name="Kobayashi M.J."/>
            <person name="Fawcett J.A."/>
            <person name="Hatakeyama M."/>
            <person name="Paape T."/>
            <person name="Ng C.H."/>
            <person name="Ang C.C."/>
            <person name="Tnah L.H."/>
            <person name="Lee C.T."/>
            <person name="Nishiyama T."/>
            <person name="Sese J."/>
            <person name="O'Brien M.J."/>
            <person name="Copetti D."/>
            <person name="Mohd Noor M.I."/>
            <person name="Ong R.C."/>
            <person name="Putra M."/>
            <person name="Sireger I.Z."/>
            <person name="Indrioko S."/>
            <person name="Kosugi Y."/>
            <person name="Izuno A."/>
            <person name="Isagi Y."/>
            <person name="Lee S.L."/>
            <person name="Shimizu K.K."/>
        </authorList>
    </citation>
    <scope>NUCLEOTIDE SEQUENCE [LARGE SCALE GENOMIC DNA]</scope>
    <source>
        <strain evidence="20">214</strain>
    </source>
</reference>
<evidence type="ECO:0000256" key="11">
    <source>
        <dbReference type="ARBA" id="ARBA00022840"/>
    </source>
</evidence>
<accession>A0AAV5HLJ2</accession>
<dbReference type="Gene3D" id="3.30.200.20">
    <property type="entry name" value="Phosphorylase Kinase, domain 1"/>
    <property type="match status" value="1"/>
</dbReference>
<dbReference type="GO" id="GO:0005524">
    <property type="term" value="F:ATP binding"/>
    <property type="evidence" value="ECO:0007669"/>
    <property type="project" value="UniProtKB-UniRule"/>
</dbReference>
<evidence type="ECO:0000313" key="20">
    <source>
        <dbReference type="EMBL" id="GKU85870.1"/>
    </source>
</evidence>
<evidence type="ECO:0000256" key="15">
    <source>
        <dbReference type="ARBA" id="ARBA00023180"/>
    </source>
</evidence>
<evidence type="ECO:0000256" key="17">
    <source>
        <dbReference type="RuleBase" id="RU000304"/>
    </source>
</evidence>
<comment type="similarity">
    <text evidence="2">In the N-terminal section; belongs to the leguminous lectin family.</text>
</comment>
<comment type="similarity">
    <text evidence="17">Belongs to the protein kinase superfamily.</text>
</comment>
<dbReference type="FunFam" id="3.30.200.20:FF:000168">
    <property type="entry name" value="L-type lectin-domain containing receptor kinase IX.1"/>
    <property type="match status" value="1"/>
</dbReference>
<keyword evidence="7" id="KW-0732">Signal</keyword>
<comment type="similarity">
    <text evidence="3">In the C-terminal section; belongs to the protein kinase superfamily. Ser/Thr protein kinase family.</text>
</comment>
<dbReference type="Gene3D" id="1.10.510.10">
    <property type="entry name" value="Transferase(Phosphotransferase) domain 1"/>
    <property type="match status" value="1"/>
</dbReference>
<dbReference type="AlphaFoldDB" id="A0AAV5HLJ2"/>
<evidence type="ECO:0000256" key="8">
    <source>
        <dbReference type="ARBA" id="ARBA00022734"/>
    </source>
</evidence>
<dbReference type="SMART" id="SM00220">
    <property type="entry name" value="S_TKc"/>
    <property type="match status" value="1"/>
</dbReference>
<dbReference type="GO" id="GO:0004674">
    <property type="term" value="F:protein serine/threonine kinase activity"/>
    <property type="evidence" value="ECO:0007669"/>
    <property type="project" value="UniProtKB-KW"/>
</dbReference>
<keyword evidence="4" id="KW-1003">Cell membrane</keyword>
<keyword evidence="15" id="KW-0325">Glycoprotein</keyword>
<keyword evidence="6 18" id="KW-0812">Transmembrane</keyword>
<dbReference type="GO" id="GO:0030246">
    <property type="term" value="F:carbohydrate binding"/>
    <property type="evidence" value="ECO:0007669"/>
    <property type="project" value="UniProtKB-KW"/>
</dbReference>
<dbReference type="InterPro" id="IPR050528">
    <property type="entry name" value="L-type_Lectin-RKs"/>
</dbReference>
<dbReference type="GO" id="GO:0002229">
    <property type="term" value="P:defense response to oomycetes"/>
    <property type="evidence" value="ECO:0007669"/>
    <property type="project" value="UniProtKB-ARBA"/>
</dbReference>
<keyword evidence="5" id="KW-0808">Transferase</keyword>
<evidence type="ECO:0000256" key="2">
    <source>
        <dbReference type="ARBA" id="ARBA00008536"/>
    </source>
</evidence>
<feature type="transmembrane region" description="Helical" evidence="18">
    <location>
        <begin position="6"/>
        <end position="23"/>
    </location>
</feature>
<evidence type="ECO:0000256" key="7">
    <source>
        <dbReference type="ARBA" id="ARBA00022729"/>
    </source>
</evidence>
<dbReference type="FunFam" id="1.10.510.10:FF:000240">
    <property type="entry name" value="Lectin-domain containing receptor kinase A4.3"/>
    <property type="match status" value="1"/>
</dbReference>
<evidence type="ECO:0000256" key="12">
    <source>
        <dbReference type="ARBA" id="ARBA00022989"/>
    </source>
</evidence>
<evidence type="ECO:0000256" key="5">
    <source>
        <dbReference type="ARBA" id="ARBA00022679"/>
    </source>
</evidence>
<dbReference type="Proteomes" id="UP001054252">
    <property type="component" value="Unassembled WGS sequence"/>
</dbReference>
<gene>
    <name evidence="20" type="ORF">SLEP1_g484</name>
</gene>
<keyword evidence="17" id="KW-0723">Serine/threonine-protein kinase</keyword>
<evidence type="ECO:0000256" key="6">
    <source>
        <dbReference type="ARBA" id="ARBA00022692"/>
    </source>
</evidence>
<evidence type="ECO:0000256" key="9">
    <source>
        <dbReference type="ARBA" id="ARBA00022741"/>
    </source>
</evidence>
<evidence type="ECO:0000256" key="18">
    <source>
        <dbReference type="SAM" id="Phobius"/>
    </source>
</evidence>
<keyword evidence="13 18" id="KW-0472">Membrane</keyword>
<dbReference type="PROSITE" id="PS00107">
    <property type="entry name" value="PROTEIN_KINASE_ATP"/>
    <property type="match status" value="1"/>
</dbReference>
<evidence type="ECO:0000256" key="10">
    <source>
        <dbReference type="ARBA" id="ARBA00022777"/>
    </source>
</evidence>
<sequence>MRKQSIIRVYILLALFFFLGLVFKRKRKENDLNVPAFDVSFGDEFGNGMGPREFSYDQLATATKNFTDEEKLGEGGFGAVYKGFMRDSNTNVAVKRSSSRSEQGIKEYASEVKIISQLRHKNLVKLIGWSHEKELLLAYEFMPSGSLDSHLFNGRSLLPSEIRYKIVHGLASALFYLHEEGDFCVLHRDIKASNIMLDSTFNAKLGDFGLARLVDHEKGSQTTTLAGTRGYIAPECHRTGKASKESDVYSFGIVALEIACGRRSIERRYDEDQASLVDWVWKAHGDQMLLVVVDKKLSTNFNVKEMECLLLVGLWCAHPSPNMRPSIRQAIQVLNFEASLPNLPNKMPTPSYDDIPNTSIIQTSELGSLSITIPR</sequence>
<dbReference type="InterPro" id="IPR011009">
    <property type="entry name" value="Kinase-like_dom_sf"/>
</dbReference>
<evidence type="ECO:0000256" key="1">
    <source>
        <dbReference type="ARBA" id="ARBA00004251"/>
    </source>
</evidence>
<evidence type="ECO:0000256" key="3">
    <source>
        <dbReference type="ARBA" id="ARBA00010217"/>
    </source>
</evidence>
<proteinExistence type="inferred from homology"/>
<dbReference type="PROSITE" id="PS00108">
    <property type="entry name" value="PROTEIN_KINASE_ST"/>
    <property type="match status" value="1"/>
</dbReference>
<dbReference type="EMBL" id="BPVZ01000001">
    <property type="protein sequence ID" value="GKU85870.1"/>
    <property type="molecule type" value="Genomic_DNA"/>
</dbReference>
<keyword evidence="10" id="KW-0418">Kinase</keyword>
<keyword evidence="21" id="KW-1185">Reference proteome</keyword>
<name>A0AAV5HLJ2_9ROSI</name>
<evidence type="ECO:0000256" key="16">
    <source>
        <dbReference type="PROSITE-ProRule" id="PRU10141"/>
    </source>
</evidence>
<evidence type="ECO:0000256" key="4">
    <source>
        <dbReference type="ARBA" id="ARBA00022475"/>
    </source>
</evidence>
<comment type="subcellular location">
    <subcellularLocation>
        <location evidence="1">Cell membrane</location>
        <topology evidence="1">Single-pass type I membrane protein</topology>
    </subcellularLocation>
</comment>